<sequence length="75" mass="8302">MTARDDIRAEKALQGADFPATREDLLQYAQTRGVDEKSLQALRALPEGQYEKMADVVDAVPQEPEGEDVRGGVER</sequence>
<protein>
    <submittedName>
        <fullName evidence="1">DUF2795 domain-containing protein</fullName>
    </submittedName>
</protein>
<dbReference type="InterPro" id="IPR021527">
    <property type="entry name" value="DUF2795"/>
</dbReference>
<accession>A0A9D1UUC1</accession>
<dbReference type="AlphaFoldDB" id="A0A9D1UUC1"/>
<comment type="caution">
    <text evidence="1">The sequence shown here is derived from an EMBL/GenBank/DDBJ whole genome shotgun (WGS) entry which is preliminary data.</text>
</comment>
<dbReference type="EMBL" id="DXGD01000384">
    <property type="protein sequence ID" value="HIX00543.1"/>
    <property type="molecule type" value="Genomic_DNA"/>
</dbReference>
<gene>
    <name evidence="1" type="ORF">H9871_10425</name>
</gene>
<dbReference type="Proteomes" id="UP000824151">
    <property type="component" value="Unassembled WGS sequence"/>
</dbReference>
<organism evidence="1 2">
    <name type="scientific">Candidatus Nesterenkonia stercoripullorum</name>
    <dbReference type="NCBI Taxonomy" id="2838701"/>
    <lineage>
        <taxon>Bacteria</taxon>
        <taxon>Bacillati</taxon>
        <taxon>Actinomycetota</taxon>
        <taxon>Actinomycetes</taxon>
        <taxon>Micrococcales</taxon>
        <taxon>Micrococcaceae</taxon>
        <taxon>Nesterenkonia</taxon>
    </lineage>
</organism>
<evidence type="ECO:0000313" key="2">
    <source>
        <dbReference type="Proteomes" id="UP000824151"/>
    </source>
</evidence>
<reference evidence="1" key="1">
    <citation type="journal article" date="2021" name="PeerJ">
        <title>Extensive microbial diversity within the chicken gut microbiome revealed by metagenomics and culture.</title>
        <authorList>
            <person name="Gilroy R."/>
            <person name="Ravi A."/>
            <person name="Getino M."/>
            <person name="Pursley I."/>
            <person name="Horton D.L."/>
            <person name="Alikhan N.F."/>
            <person name="Baker D."/>
            <person name="Gharbi K."/>
            <person name="Hall N."/>
            <person name="Watson M."/>
            <person name="Adriaenssens E.M."/>
            <person name="Foster-Nyarko E."/>
            <person name="Jarju S."/>
            <person name="Secka A."/>
            <person name="Antonio M."/>
            <person name="Oren A."/>
            <person name="Chaudhuri R.R."/>
            <person name="La Ragione R."/>
            <person name="Hildebrand F."/>
            <person name="Pallen M.J."/>
        </authorList>
    </citation>
    <scope>NUCLEOTIDE SEQUENCE</scope>
    <source>
        <strain evidence="1">ChiHejej3B27-3195</strain>
    </source>
</reference>
<dbReference type="Pfam" id="PF11387">
    <property type="entry name" value="DUF2795"/>
    <property type="match status" value="1"/>
</dbReference>
<evidence type="ECO:0000313" key="1">
    <source>
        <dbReference type="EMBL" id="HIX00543.1"/>
    </source>
</evidence>
<proteinExistence type="predicted"/>
<reference evidence="1" key="2">
    <citation type="submission" date="2021-04" db="EMBL/GenBank/DDBJ databases">
        <authorList>
            <person name="Gilroy R."/>
        </authorList>
    </citation>
    <scope>NUCLEOTIDE SEQUENCE</scope>
    <source>
        <strain evidence="1">ChiHejej3B27-3195</strain>
    </source>
</reference>
<name>A0A9D1UUC1_9MICC</name>